<feature type="region of interest" description="Disordered" evidence="1">
    <location>
        <begin position="16"/>
        <end position="59"/>
    </location>
</feature>
<evidence type="ECO:0000256" key="1">
    <source>
        <dbReference type="SAM" id="MobiDB-lite"/>
    </source>
</evidence>
<reference evidence="2 3" key="1">
    <citation type="submission" date="2017-12" db="EMBL/GenBank/DDBJ databases">
        <title>High-resolution comparative analysis of great ape genomes.</title>
        <authorList>
            <person name="Pollen A."/>
            <person name="Hastie A."/>
            <person name="Hormozdiari F."/>
            <person name="Dougherty M."/>
            <person name="Liu R."/>
            <person name="Chaisson M."/>
            <person name="Hoppe E."/>
            <person name="Hill C."/>
            <person name="Pang A."/>
            <person name="Hillier L."/>
            <person name="Baker C."/>
            <person name="Armstrong J."/>
            <person name="Shendure J."/>
            <person name="Paten B."/>
            <person name="Wilson R."/>
            <person name="Chao H."/>
            <person name="Schneider V."/>
            <person name="Ventura M."/>
            <person name="Kronenberg Z."/>
            <person name="Murali S."/>
            <person name="Gordon D."/>
            <person name="Cantsilieris S."/>
            <person name="Munson K."/>
            <person name="Nelson B."/>
            <person name="Raja A."/>
            <person name="Underwood J."/>
            <person name="Diekhans M."/>
            <person name="Fiddes I."/>
            <person name="Haussler D."/>
            <person name="Eichler E."/>
        </authorList>
    </citation>
    <scope>NUCLEOTIDE SEQUENCE [LARGE SCALE GENOMIC DNA]</scope>
    <source>
        <strain evidence="2">Yerkes chimp pedigree #C0471</strain>
    </source>
</reference>
<comment type="caution">
    <text evidence="2">The sequence shown here is derived from an EMBL/GenBank/DDBJ whole genome shotgun (WGS) entry which is preliminary data.</text>
</comment>
<dbReference type="Proteomes" id="UP000236370">
    <property type="component" value="Unassembled WGS sequence"/>
</dbReference>
<protein>
    <submittedName>
        <fullName evidence="2">GIGYF2 isoform 18</fullName>
    </submittedName>
</protein>
<organism evidence="2 3">
    <name type="scientific">Pan troglodytes</name>
    <name type="common">Chimpanzee</name>
    <dbReference type="NCBI Taxonomy" id="9598"/>
    <lineage>
        <taxon>Eukaryota</taxon>
        <taxon>Metazoa</taxon>
        <taxon>Chordata</taxon>
        <taxon>Craniata</taxon>
        <taxon>Vertebrata</taxon>
        <taxon>Euteleostomi</taxon>
        <taxon>Mammalia</taxon>
        <taxon>Eutheria</taxon>
        <taxon>Euarchontoglires</taxon>
        <taxon>Primates</taxon>
        <taxon>Haplorrhini</taxon>
        <taxon>Catarrhini</taxon>
        <taxon>Hominidae</taxon>
        <taxon>Pan</taxon>
    </lineage>
</organism>
<dbReference type="AlphaFoldDB" id="A0A2J8NEU9"/>
<feature type="compositionally biased region" description="Basic and acidic residues" evidence="1">
    <location>
        <begin position="16"/>
        <end position="46"/>
    </location>
</feature>
<proteinExistence type="predicted"/>
<evidence type="ECO:0000313" key="3">
    <source>
        <dbReference type="Proteomes" id="UP000236370"/>
    </source>
</evidence>
<accession>A0A2J8NEU9</accession>
<sequence length="59" mass="6900">MDRIWAERDKKFQLVKNKQDGPRSAGWREHMERRRSTERAYSRRAGDGLPACGRRGGVL</sequence>
<name>A0A2J8NEU9_PANTR</name>
<evidence type="ECO:0000313" key="2">
    <source>
        <dbReference type="EMBL" id="PNI70294.1"/>
    </source>
</evidence>
<gene>
    <name evidence="2" type="ORF">CK820_G0010815</name>
</gene>
<dbReference type="EMBL" id="NBAG03000230">
    <property type="protein sequence ID" value="PNI70294.1"/>
    <property type="molecule type" value="Genomic_DNA"/>
</dbReference>